<gene>
    <name evidence="1" type="ORF">PCIT_a3041</name>
</gene>
<proteinExistence type="predicted"/>
<evidence type="ECO:0000313" key="2">
    <source>
        <dbReference type="Proteomes" id="UP000016487"/>
    </source>
</evidence>
<reference evidence="1" key="1">
    <citation type="journal article" date="2012" name="J. Bacteriol.">
        <title>Genome sequences of type strains of seven species of the marine bacterium Pseudoalteromonas.</title>
        <authorList>
            <person name="Xie B.B."/>
            <person name="Shu Y.L."/>
            <person name="Qin Q.L."/>
            <person name="Rong J.C."/>
            <person name="Zhang X.Y."/>
            <person name="Chen X.L."/>
            <person name="Shi M."/>
            <person name="He H.L."/>
            <person name="Zhou B.C."/>
            <person name="Zhang Y.Z."/>
        </authorList>
    </citation>
    <scope>NUCLEOTIDE SEQUENCE</scope>
    <source>
        <strain evidence="1">DSM 8771</strain>
    </source>
</reference>
<reference evidence="1" key="2">
    <citation type="submission" date="2015-03" db="EMBL/GenBank/DDBJ databases">
        <title>Genome sequence of Pseudoalteromonas citrea.</title>
        <authorList>
            <person name="Xie B.-B."/>
            <person name="Rong J.-C."/>
            <person name="Qin Q.-L."/>
            <person name="Zhang Y.-Z."/>
        </authorList>
    </citation>
    <scope>NUCLEOTIDE SEQUENCE</scope>
    <source>
        <strain evidence="1">DSM 8771</strain>
    </source>
</reference>
<organism evidence="1 2">
    <name type="scientific">Pseudoalteromonas citrea</name>
    <dbReference type="NCBI Taxonomy" id="43655"/>
    <lineage>
        <taxon>Bacteria</taxon>
        <taxon>Pseudomonadati</taxon>
        <taxon>Pseudomonadota</taxon>
        <taxon>Gammaproteobacteria</taxon>
        <taxon>Alteromonadales</taxon>
        <taxon>Pseudoalteromonadaceae</taxon>
        <taxon>Pseudoalteromonas</taxon>
    </lineage>
</organism>
<evidence type="ECO:0000313" key="1">
    <source>
        <dbReference type="EMBL" id="KAF7770086.1"/>
    </source>
</evidence>
<protein>
    <submittedName>
        <fullName evidence="1">Uncharacterized protein</fullName>
    </submittedName>
</protein>
<dbReference type="AlphaFoldDB" id="A0AAD4AI30"/>
<dbReference type="EMBL" id="AHBZ03000021">
    <property type="protein sequence ID" value="KAF7770086.1"/>
    <property type="molecule type" value="Genomic_DNA"/>
</dbReference>
<sequence length="37" mass="3841">MAAFVICKLAKGRAHVRKSKNINATAASQKTAQSPAA</sequence>
<comment type="caution">
    <text evidence="1">The sequence shown here is derived from an EMBL/GenBank/DDBJ whole genome shotgun (WGS) entry which is preliminary data.</text>
</comment>
<dbReference type="Proteomes" id="UP000016487">
    <property type="component" value="Unassembled WGS sequence"/>
</dbReference>
<accession>A0AAD4AI30</accession>
<name>A0AAD4AI30_9GAMM</name>